<dbReference type="OrthoDB" id="3422162at2"/>
<proteinExistence type="predicted"/>
<reference evidence="2" key="1">
    <citation type="submission" date="2016-10" db="EMBL/GenBank/DDBJ databases">
        <authorList>
            <person name="Varghese N."/>
            <person name="Submissions S."/>
        </authorList>
    </citation>
    <scope>NUCLEOTIDE SEQUENCE [LARGE SCALE GENOMIC DNA]</scope>
    <source>
        <strain evidence="2">DSM 45843</strain>
    </source>
</reference>
<dbReference type="AlphaFoldDB" id="A0A1H0EQZ4"/>
<accession>A0A1H0EQZ4</accession>
<dbReference type="EMBL" id="FNIR01000002">
    <property type="protein sequence ID" value="SDN84887.1"/>
    <property type="molecule type" value="Genomic_DNA"/>
</dbReference>
<dbReference type="RefSeq" id="WP_091240205.1">
    <property type="nucleotide sequence ID" value="NZ_FNIR01000002.1"/>
</dbReference>
<keyword evidence="2" id="KW-1185">Reference proteome</keyword>
<protein>
    <submittedName>
        <fullName evidence="1">Uncharacterized protein</fullName>
    </submittedName>
</protein>
<evidence type="ECO:0000313" key="2">
    <source>
        <dbReference type="Proteomes" id="UP000199088"/>
    </source>
</evidence>
<sequence length="218" mass="24051">MPEFAYEQSADQMVSKFGFTAAFLRDAVVARAAAAARSYAGGLYPPAASGMARWMHSVAYTREALSALGYEPNDTDLISKVIHRERGLAIVCAAGNPVTGVPFMLARKYPTTKWPKGERTAVAVARNNEQMTFFDELDEDEEPIRPLETWLLLQYADREEVRAELSLPAAINHRGFITDWHQRYILPPLSNDGGIADEPIIDDGDEEGGGIVVPVEPR</sequence>
<name>A0A1H0EQZ4_9ACTN</name>
<gene>
    <name evidence="1" type="ORF">SAMN05660199_00838</name>
</gene>
<organism evidence="1 2">
    <name type="scientific">Klenkia soli</name>
    <dbReference type="NCBI Taxonomy" id="1052260"/>
    <lineage>
        <taxon>Bacteria</taxon>
        <taxon>Bacillati</taxon>
        <taxon>Actinomycetota</taxon>
        <taxon>Actinomycetes</taxon>
        <taxon>Geodermatophilales</taxon>
        <taxon>Geodermatophilaceae</taxon>
        <taxon>Klenkia</taxon>
    </lineage>
</organism>
<evidence type="ECO:0000313" key="1">
    <source>
        <dbReference type="EMBL" id="SDN84887.1"/>
    </source>
</evidence>
<dbReference type="Proteomes" id="UP000199088">
    <property type="component" value="Unassembled WGS sequence"/>
</dbReference>